<dbReference type="InterPro" id="IPR029058">
    <property type="entry name" value="AB_hydrolase_fold"/>
</dbReference>
<dbReference type="STRING" id="403935.SAMN05216481_10685"/>
<dbReference type="SMART" id="SM00824">
    <property type="entry name" value="PKS_TE"/>
    <property type="match status" value="1"/>
</dbReference>
<dbReference type="InterPro" id="IPR020802">
    <property type="entry name" value="TesA-like"/>
</dbReference>
<organism evidence="2 3">
    <name type="scientific">Streptomyces radiopugnans</name>
    <dbReference type="NCBI Taxonomy" id="403935"/>
    <lineage>
        <taxon>Bacteria</taxon>
        <taxon>Bacillati</taxon>
        <taxon>Actinomycetota</taxon>
        <taxon>Actinomycetes</taxon>
        <taxon>Kitasatosporales</taxon>
        <taxon>Streptomycetaceae</taxon>
        <taxon>Streptomyces</taxon>
    </lineage>
</organism>
<dbReference type="EMBL" id="FOET01000006">
    <property type="protein sequence ID" value="SEQ33392.1"/>
    <property type="molecule type" value="Genomic_DNA"/>
</dbReference>
<dbReference type="RefSeq" id="WP_093659380.1">
    <property type="nucleotide sequence ID" value="NZ_FOET01000006.1"/>
</dbReference>
<dbReference type="AlphaFoldDB" id="A0A1H9F634"/>
<feature type="domain" description="Thioesterase TesA-like" evidence="1">
    <location>
        <begin position="30"/>
        <end position="287"/>
    </location>
</feature>
<sequence>MRPERPRPELVRAFRSGSAPERARVLVIHPGALPTADYAGLADALPPGTGLHVVDLEQIPEYFRAALDSGRVTTSIDRLAGRAAGELRARGLLSERWVLLGWSFGGVVGHALTGLLEEDERPRRLVLLDSIAPVPGYVQPEDAIGHGLALPWFCMYLAAKRGGDPGALPTAFPDDPAGRPDAALEQVLRAGLDSGILRPGTTLPGLRKVYDTYLDGLRRNNRLAAAHRPRPVGLPLVLLRPERGLLATPEPLGWSGLGADLDTGFTPGDHYSMLRDPEALRRIAAAAVPETAPAPG</sequence>
<evidence type="ECO:0000313" key="3">
    <source>
        <dbReference type="Proteomes" id="UP000199055"/>
    </source>
</evidence>
<gene>
    <name evidence="2" type="ORF">SAMN05216481_10685</name>
</gene>
<evidence type="ECO:0000313" key="2">
    <source>
        <dbReference type="EMBL" id="SEQ33392.1"/>
    </source>
</evidence>
<proteinExistence type="predicted"/>
<dbReference type="Proteomes" id="UP000199055">
    <property type="component" value="Unassembled WGS sequence"/>
</dbReference>
<evidence type="ECO:0000259" key="1">
    <source>
        <dbReference type="SMART" id="SM00824"/>
    </source>
</evidence>
<reference evidence="2 3" key="1">
    <citation type="submission" date="2016-10" db="EMBL/GenBank/DDBJ databases">
        <authorList>
            <person name="de Groot N.N."/>
        </authorList>
    </citation>
    <scope>NUCLEOTIDE SEQUENCE [LARGE SCALE GENOMIC DNA]</scope>
    <source>
        <strain evidence="2 3">CGMCC 4.3519</strain>
    </source>
</reference>
<dbReference type="Gene3D" id="3.40.50.1820">
    <property type="entry name" value="alpha/beta hydrolase"/>
    <property type="match status" value="1"/>
</dbReference>
<keyword evidence="3" id="KW-1185">Reference proteome</keyword>
<accession>A0A1H9F634</accession>
<name>A0A1H9F634_9ACTN</name>
<dbReference type="SUPFAM" id="SSF53474">
    <property type="entry name" value="alpha/beta-Hydrolases"/>
    <property type="match status" value="1"/>
</dbReference>
<protein>
    <submittedName>
        <fullName evidence="2">Thioesterase domain-containing protein</fullName>
    </submittedName>
</protein>